<sequence length="87" mass="10052">MYNESQKKALALHLQNKFMEGVKGYEIVVTLMALVKRKDLKESDVQPILMTVHFDNVEGVMRSLQKAHELLDEELIESILNDVKPRN</sequence>
<name>A0AAW9NJL5_9BACI</name>
<reference evidence="1 2" key="1">
    <citation type="submission" date="2023-03" db="EMBL/GenBank/DDBJ databases">
        <title>Bacillus Genome Sequencing.</title>
        <authorList>
            <person name="Dunlap C."/>
        </authorList>
    </citation>
    <scope>NUCLEOTIDE SEQUENCE [LARGE SCALE GENOMIC DNA]</scope>
    <source>
        <strain evidence="1 2">B-41290</strain>
    </source>
</reference>
<dbReference type="Proteomes" id="UP001307168">
    <property type="component" value="Unassembled WGS sequence"/>
</dbReference>
<dbReference type="AlphaFoldDB" id="A0AAW9NJL5"/>
<organism evidence="1 2">
    <name type="scientific">Peribacillus castrilensis</name>
    <dbReference type="NCBI Taxonomy" id="2897690"/>
    <lineage>
        <taxon>Bacteria</taxon>
        <taxon>Bacillati</taxon>
        <taxon>Bacillota</taxon>
        <taxon>Bacilli</taxon>
        <taxon>Bacillales</taxon>
        <taxon>Bacillaceae</taxon>
        <taxon>Peribacillus</taxon>
    </lineage>
</organism>
<dbReference type="RefSeq" id="WP_367408401.1">
    <property type="nucleotide sequence ID" value="NZ_JARNBH010000042.1"/>
</dbReference>
<evidence type="ECO:0000313" key="2">
    <source>
        <dbReference type="Proteomes" id="UP001307168"/>
    </source>
</evidence>
<comment type="caution">
    <text evidence="1">The sequence shown here is derived from an EMBL/GenBank/DDBJ whole genome shotgun (WGS) entry which is preliminary data.</text>
</comment>
<dbReference type="EMBL" id="JARNBH010000042">
    <property type="protein sequence ID" value="MEC0276860.1"/>
    <property type="molecule type" value="Genomic_DNA"/>
</dbReference>
<protein>
    <submittedName>
        <fullName evidence="1">Uncharacterized protein</fullName>
    </submittedName>
</protein>
<accession>A0AAW9NJL5</accession>
<proteinExistence type="predicted"/>
<evidence type="ECO:0000313" key="1">
    <source>
        <dbReference type="EMBL" id="MEC0276860.1"/>
    </source>
</evidence>
<gene>
    <name evidence="1" type="ORF">P4706_28120</name>
</gene>
<keyword evidence="2" id="KW-1185">Reference proteome</keyword>